<dbReference type="OrthoDB" id="27934at2759"/>
<dbReference type="EMBL" id="KN882045">
    <property type="protein sequence ID" value="KIY45839.1"/>
    <property type="molecule type" value="Genomic_DNA"/>
</dbReference>
<feature type="region of interest" description="Disordered" evidence="1">
    <location>
        <begin position="116"/>
        <end position="155"/>
    </location>
</feature>
<evidence type="ECO:0000313" key="2">
    <source>
        <dbReference type="EMBL" id="KIY45839.1"/>
    </source>
</evidence>
<reference evidence="2 3" key="1">
    <citation type="journal article" date="2015" name="Fungal Genet. Biol.">
        <title>Evolution of novel wood decay mechanisms in Agaricales revealed by the genome sequences of Fistulina hepatica and Cylindrobasidium torrendii.</title>
        <authorList>
            <person name="Floudas D."/>
            <person name="Held B.W."/>
            <person name="Riley R."/>
            <person name="Nagy L.G."/>
            <person name="Koehler G."/>
            <person name="Ransdell A.S."/>
            <person name="Younus H."/>
            <person name="Chow J."/>
            <person name="Chiniquy J."/>
            <person name="Lipzen A."/>
            <person name="Tritt A."/>
            <person name="Sun H."/>
            <person name="Haridas S."/>
            <person name="LaButti K."/>
            <person name="Ohm R.A."/>
            <person name="Kues U."/>
            <person name="Blanchette R.A."/>
            <person name="Grigoriev I.V."/>
            <person name="Minto R.E."/>
            <person name="Hibbett D.S."/>
        </authorList>
    </citation>
    <scope>NUCLEOTIDE SEQUENCE [LARGE SCALE GENOMIC DNA]</scope>
    <source>
        <strain evidence="2 3">ATCC 64428</strain>
    </source>
</reference>
<accession>A0A0D7A653</accession>
<name>A0A0D7A653_9AGAR</name>
<keyword evidence="3" id="KW-1185">Reference proteome</keyword>
<gene>
    <name evidence="2" type="ORF">FISHEDRAFT_48191</name>
</gene>
<dbReference type="Gene3D" id="6.10.140.1020">
    <property type="match status" value="1"/>
</dbReference>
<evidence type="ECO:0000313" key="3">
    <source>
        <dbReference type="Proteomes" id="UP000054144"/>
    </source>
</evidence>
<protein>
    <submittedName>
        <fullName evidence="2">Uncharacterized protein</fullName>
    </submittedName>
</protein>
<feature type="compositionally biased region" description="Basic and acidic residues" evidence="1">
    <location>
        <begin position="133"/>
        <end position="151"/>
    </location>
</feature>
<proteinExistence type="predicted"/>
<dbReference type="Proteomes" id="UP000054144">
    <property type="component" value="Unassembled WGS sequence"/>
</dbReference>
<evidence type="ECO:0000256" key="1">
    <source>
        <dbReference type="SAM" id="MobiDB-lite"/>
    </source>
</evidence>
<sequence length="186" mass="20486">MQALTESRKRHRTERAGGQFKSPLVSTAANSANTFPVSGVRLTPEIQALERRAQLLKRAIKIKAGGEADTLEALARKWTEAGREVAWEVWTLVHESANDGHNWGWATNDVAQSSTSNWGWANPNEGETADGYNEERESGTDDHAFKGRSPQEEEGPLHTIGTMLRQFGIAPETLGWDDASENFVGN</sequence>
<organism evidence="2 3">
    <name type="scientific">Fistulina hepatica ATCC 64428</name>
    <dbReference type="NCBI Taxonomy" id="1128425"/>
    <lineage>
        <taxon>Eukaryota</taxon>
        <taxon>Fungi</taxon>
        <taxon>Dikarya</taxon>
        <taxon>Basidiomycota</taxon>
        <taxon>Agaricomycotina</taxon>
        <taxon>Agaricomycetes</taxon>
        <taxon>Agaricomycetidae</taxon>
        <taxon>Agaricales</taxon>
        <taxon>Fistulinaceae</taxon>
        <taxon>Fistulina</taxon>
    </lineage>
</organism>
<dbReference type="AlphaFoldDB" id="A0A0D7A653"/>